<organism evidence="1 2">
    <name type="scientific">Candidatus Adlerbacteria bacterium RIFCSPLOWO2_01_FULL_54_21b</name>
    <dbReference type="NCBI Taxonomy" id="1797245"/>
    <lineage>
        <taxon>Bacteria</taxon>
        <taxon>Candidatus Adleribacteriota</taxon>
    </lineage>
</organism>
<proteinExistence type="predicted"/>
<dbReference type="Proteomes" id="UP000178585">
    <property type="component" value="Unassembled WGS sequence"/>
</dbReference>
<dbReference type="InterPro" id="IPR036691">
    <property type="entry name" value="Endo/exonu/phosph_ase_sf"/>
</dbReference>
<dbReference type="STRING" id="1797245.A2949_01000"/>
<gene>
    <name evidence="1" type="ORF">A2949_01000</name>
</gene>
<evidence type="ECO:0000313" key="2">
    <source>
        <dbReference type="Proteomes" id="UP000178585"/>
    </source>
</evidence>
<protein>
    <recommendedName>
        <fullName evidence="3">Endonuclease/exonuclease/phosphatase domain-containing protein</fullName>
    </recommendedName>
</protein>
<evidence type="ECO:0008006" key="3">
    <source>
        <dbReference type="Google" id="ProtNLM"/>
    </source>
</evidence>
<evidence type="ECO:0000313" key="1">
    <source>
        <dbReference type="EMBL" id="OGC86796.1"/>
    </source>
</evidence>
<accession>A0A1F4XZ50</accession>
<dbReference type="SUPFAM" id="SSF56219">
    <property type="entry name" value="DNase I-like"/>
    <property type="match status" value="1"/>
</dbReference>
<dbReference type="AlphaFoldDB" id="A0A1F4XZ50"/>
<sequence length="246" mass="27675">MDLTVMSAFLGRDKKQVPAVVACAKEVGAEVLCLQEVMDFELPHLQENYRFTRFVPMTRFVDGSTMGLVTCTNLAVSEVREQYYMGDATELTLFDESTPDQVNNTKRRPLLTCTLLKSGRWYAVGNTHFLYSKEGKFGEQHHLSLRSLAEILRPYKKLILCGAMVMLRDGSLYNEFVQTSGLQDWVPRTIECTLDRKLHKLSALMNSGAMPLVVVDYIFGVGCSPVVTVCQFEGVCDHTPLLTMVQ</sequence>
<dbReference type="Gene3D" id="3.60.10.10">
    <property type="entry name" value="Endonuclease/exonuclease/phosphatase"/>
    <property type="match status" value="1"/>
</dbReference>
<reference evidence="1 2" key="1">
    <citation type="journal article" date="2016" name="Nat. Commun.">
        <title>Thousands of microbial genomes shed light on interconnected biogeochemical processes in an aquifer system.</title>
        <authorList>
            <person name="Anantharaman K."/>
            <person name="Brown C.T."/>
            <person name="Hug L.A."/>
            <person name="Sharon I."/>
            <person name="Castelle C.J."/>
            <person name="Probst A.J."/>
            <person name="Thomas B.C."/>
            <person name="Singh A."/>
            <person name="Wilkins M.J."/>
            <person name="Karaoz U."/>
            <person name="Brodie E.L."/>
            <person name="Williams K.H."/>
            <person name="Hubbard S.S."/>
            <person name="Banfield J.F."/>
        </authorList>
    </citation>
    <scope>NUCLEOTIDE SEQUENCE [LARGE SCALE GENOMIC DNA]</scope>
</reference>
<comment type="caution">
    <text evidence="1">The sequence shown here is derived from an EMBL/GenBank/DDBJ whole genome shotgun (WGS) entry which is preliminary data.</text>
</comment>
<dbReference type="EMBL" id="MEWZ01000014">
    <property type="protein sequence ID" value="OGC86796.1"/>
    <property type="molecule type" value="Genomic_DNA"/>
</dbReference>
<name>A0A1F4XZ50_9BACT</name>